<evidence type="ECO:0000313" key="11">
    <source>
        <dbReference type="Proteomes" id="UP000238392"/>
    </source>
</evidence>
<keyword evidence="4 9" id="KW-0862">Zinc</keyword>
<dbReference type="AlphaFoldDB" id="A0A2T0X005"/>
<evidence type="ECO:0000313" key="10">
    <source>
        <dbReference type="EMBL" id="PRY92283.1"/>
    </source>
</evidence>
<evidence type="ECO:0000256" key="3">
    <source>
        <dbReference type="ARBA" id="ARBA00022801"/>
    </source>
</evidence>
<dbReference type="NCBIfam" id="TIGR00624">
    <property type="entry name" value="tag"/>
    <property type="match status" value="1"/>
</dbReference>
<feature type="binding site" evidence="9">
    <location>
        <position position="204"/>
    </location>
    <ligand>
        <name>Zn(2+)</name>
        <dbReference type="ChEBI" id="CHEBI:29105"/>
    </ligand>
</feature>
<feature type="binding site" evidence="9">
    <location>
        <position position="30"/>
    </location>
    <ligand>
        <name>Zn(2+)</name>
        <dbReference type="ChEBI" id="CHEBI:29105"/>
    </ligand>
</feature>
<accession>A0A2T0X005</accession>
<dbReference type="SUPFAM" id="SSF48150">
    <property type="entry name" value="DNA-glycosylase"/>
    <property type="match status" value="1"/>
</dbReference>
<comment type="caution">
    <text evidence="10">The sequence shown here is derived from an EMBL/GenBank/DDBJ whole genome shotgun (WGS) entry which is preliminary data.</text>
</comment>
<keyword evidence="3" id="KW-0378">Hydrolase</keyword>
<evidence type="ECO:0000256" key="1">
    <source>
        <dbReference type="ARBA" id="ARBA00022723"/>
    </source>
</evidence>
<evidence type="ECO:0000256" key="2">
    <source>
        <dbReference type="ARBA" id="ARBA00022763"/>
    </source>
</evidence>
<dbReference type="GO" id="GO:0046872">
    <property type="term" value="F:metal ion binding"/>
    <property type="evidence" value="ECO:0007669"/>
    <property type="project" value="UniProtKB-KW"/>
</dbReference>
<evidence type="ECO:0000256" key="6">
    <source>
        <dbReference type="ARBA" id="ARBA00052558"/>
    </source>
</evidence>
<comment type="catalytic activity">
    <reaction evidence="6">
        <text>Hydrolysis of alkylated DNA, releasing 3-methyladenine.</text>
        <dbReference type="EC" id="3.2.2.20"/>
    </reaction>
</comment>
<evidence type="ECO:0000256" key="5">
    <source>
        <dbReference type="ARBA" id="ARBA00023204"/>
    </source>
</evidence>
<reference evidence="10 11" key="1">
    <citation type="submission" date="2018-03" db="EMBL/GenBank/DDBJ databases">
        <title>Genomic Encyclopedia of Archaeal and Bacterial Type Strains, Phase II (KMG-II): from individual species to whole genera.</title>
        <authorList>
            <person name="Goeker M."/>
        </authorList>
    </citation>
    <scope>NUCLEOTIDE SEQUENCE [LARGE SCALE GENOMIC DNA]</scope>
    <source>
        <strain evidence="10 11">DSM 100212</strain>
    </source>
</reference>
<organism evidence="10 11">
    <name type="scientific">Donghicola tyrosinivorans</name>
    <dbReference type="NCBI Taxonomy" id="1652492"/>
    <lineage>
        <taxon>Bacteria</taxon>
        <taxon>Pseudomonadati</taxon>
        <taxon>Pseudomonadota</taxon>
        <taxon>Alphaproteobacteria</taxon>
        <taxon>Rhodobacterales</taxon>
        <taxon>Roseobacteraceae</taxon>
        <taxon>Donghicola</taxon>
    </lineage>
</organism>
<keyword evidence="11" id="KW-1185">Reference proteome</keyword>
<proteinExistence type="predicted"/>
<feature type="binding site" evidence="9">
    <location>
        <position position="43"/>
    </location>
    <ligand>
        <name>Zn(2+)</name>
        <dbReference type="ChEBI" id="CHEBI:29105"/>
    </ligand>
</feature>
<comment type="function">
    <text evidence="7">Hydrolysis of the deoxyribose N-glycosidic bond to excise 3-methyladenine from the damaged DNA polymer formed by alkylation lesions.</text>
</comment>
<keyword evidence="2" id="KW-0227">DNA damage</keyword>
<dbReference type="GO" id="GO:0006284">
    <property type="term" value="P:base-excision repair"/>
    <property type="evidence" value="ECO:0007669"/>
    <property type="project" value="InterPro"/>
</dbReference>
<evidence type="ECO:0000256" key="4">
    <source>
        <dbReference type="ARBA" id="ARBA00022833"/>
    </source>
</evidence>
<evidence type="ECO:0000256" key="7">
    <source>
        <dbReference type="ARBA" id="ARBA00057608"/>
    </source>
</evidence>
<dbReference type="Pfam" id="PF03352">
    <property type="entry name" value="Adenine_glyco"/>
    <property type="match status" value="1"/>
</dbReference>
<keyword evidence="1 9" id="KW-0479">Metal-binding</keyword>
<dbReference type="InterPro" id="IPR004597">
    <property type="entry name" value="Tag"/>
</dbReference>
<dbReference type="InterPro" id="IPR052891">
    <property type="entry name" value="DNA-3mA_glycosylase"/>
</dbReference>
<dbReference type="InterPro" id="IPR005019">
    <property type="entry name" value="Adenine_glyco"/>
</dbReference>
<evidence type="ECO:0000256" key="8">
    <source>
        <dbReference type="ARBA" id="ARBA00066766"/>
    </source>
</evidence>
<feature type="binding site" evidence="9">
    <location>
        <position position="200"/>
    </location>
    <ligand>
        <name>Zn(2+)</name>
        <dbReference type="ChEBI" id="CHEBI:29105"/>
    </ligand>
</feature>
<sequence>MLGQADCPHVFMFCFYFALSVWERIVMKRCGWVTDDALYQAYHDQEWGVPERDGRKLFECLCLEGFQSGLNWLTILKKREGFRAAFQGFDPYVLQNWGETEIAELVQDARVVRHRGKIAATIGNARAWIAIEEKEGFSDYIWSYVNNTPQMNPIESLSDVPAKTPVAEQLSKDLKKRGFKFVGPTTVYAFMQAVGMVNDHVMDCVCRDGPKG</sequence>
<dbReference type="EC" id="3.2.2.20" evidence="8"/>
<dbReference type="InterPro" id="IPR011257">
    <property type="entry name" value="DNA_glycosylase"/>
</dbReference>
<dbReference type="EMBL" id="PVTQ01000002">
    <property type="protein sequence ID" value="PRY92283.1"/>
    <property type="molecule type" value="Genomic_DNA"/>
</dbReference>
<dbReference type="Proteomes" id="UP000238392">
    <property type="component" value="Unassembled WGS sequence"/>
</dbReference>
<dbReference type="PANTHER" id="PTHR30037">
    <property type="entry name" value="DNA-3-METHYLADENINE GLYCOSYLASE 1"/>
    <property type="match status" value="1"/>
</dbReference>
<dbReference type="GO" id="GO:0008725">
    <property type="term" value="F:DNA-3-methyladenine glycosylase activity"/>
    <property type="evidence" value="ECO:0007669"/>
    <property type="project" value="UniProtKB-EC"/>
</dbReference>
<dbReference type="Gene3D" id="1.10.340.30">
    <property type="entry name" value="Hypothetical protein, domain 2"/>
    <property type="match status" value="1"/>
</dbReference>
<keyword evidence="5" id="KW-0234">DNA repair</keyword>
<gene>
    <name evidence="10" type="ORF">CLV74_102198</name>
</gene>
<protein>
    <recommendedName>
        <fullName evidence="8">DNA-3-methyladenine glycosylase I</fullName>
        <ecNumber evidence="8">3.2.2.20</ecNumber>
    </recommendedName>
</protein>
<name>A0A2T0X005_9RHOB</name>
<dbReference type="PANTHER" id="PTHR30037:SF4">
    <property type="entry name" value="DNA-3-METHYLADENINE GLYCOSYLASE I"/>
    <property type="match status" value="1"/>
</dbReference>
<dbReference type="FunFam" id="1.10.340.30:FF:000009">
    <property type="entry name" value="DNA-3-methyladenine glycosylase I"/>
    <property type="match status" value="1"/>
</dbReference>
<evidence type="ECO:0000256" key="9">
    <source>
        <dbReference type="PIRSR" id="PIRSR604597-1"/>
    </source>
</evidence>